<dbReference type="Proteomes" id="UP000230423">
    <property type="component" value="Unassembled WGS sequence"/>
</dbReference>
<dbReference type="InterPro" id="IPR043502">
    <property type="entry name" value="DNA/RNA_pol_sf"/>
</dbReference>
<reference evidence="4 5" key="1">
    <citation type="submission" date="2015-09" db="EMBL/GenBank/DDBJ databases">
        <title>Draft genome of the parasitic nematode Teladorsagia circumcincta isolate WARC Sus (inbred).</title>
        <authorList>
            <person name="Mitreva M."/>
        </authorList>
    </citation>
    <scope>NUCLEOTIDE SEQUENCE [LARGE SCALE GENOMIC DNA]</scope>
    <source>
        <strain evidence="4 5">S</strain>
    </source>
</reference>
<evidence type="ECO:0000256" key="1">
    <source>
        <dbReference type="ARBA" id="ARBA00012493"/>
    </source>
</evidence>
<name>A0A2G9UB38_TELCI</name>
<evidence type="ECO:0000313" key="5">
    <source>
        <dbReference type="Proteomes" id="UP000230423"/>
    </source>
</evidence>
<dbReference type="PANTHER" id="PTHR37984">
    <property type="entry name" value="PROTEIN CBG26694"/>
    <property type="match status" value="1"/>
</dbReference>
<dbReference type="FunFam" id="3.30.70.270:FF:000020">
    <property type="entry name" value="Transposon Tf2-6 polyprotein-like Protein"/>
    <property type="match status" value="1"/>
</dbReference>
<organism evidence="4 5">
    <name type="scientific">Teladorsagia circumcincta</name>
    <name type="common">Brown stomach worm</name>
    <name type="synonym">Ostertagia circumcincta</name>
    <dbReference type="NCBI Taxonomy" id="45464"/>
    <lineage>
        <taxon>Eukaryota</taxon>
        <taxon>Metazoa</taxon>
        <taxon>Ecdysozoa</taxon>
        <taxon>Nematoda</taxon>
        <taxon>Chromadorea</taxon>
        <taxon>Rhabditida</taxon>
        <taxon>Rhabditina</taxon>
        <taxon>Rhabditomorpha</taxon>
        <taxon>Strongyloidea</taxon>
        <taxon>Trichostrongylidae</taxon>
        <taxon>Teladorsagia</taxon>
    </lineage>
</organism>
<dbReference type="GO" id="GO:0003964">
    <property type="term" value="F:RNA-directed DNA polymerase activity"/>
    <property type="evidence" value="ECO:0007669"/>
    <property type="project" value="UniProtKB-EC"/>
</dbReference>
<evidence type="ECO:0000259" key="3">
    <source>
        <dbReference type="Pfam" id="PF17919"/>
    </source>
</evidence>
<proteinExistence type="predicted"/>
<dbReference type="PANTHER" id="PTHR37984:SF5">
    <property type="entry name" value="PROTEIN NYNRIN-LIKE"/>
    <property type="match status" value="1"/>
</dbReference>
<dbReference type="EMBL" id="KZ347603">
    <property type="protein sequence ID" value="PIO67424.1"/>
    <property type="molecule type" value="Genomic_DNA"/>
</dbReference>
<accession>A0A2G9UB38</accession>
<feature type="domain" description="Reverse transcriptase/retrotransposon-derived protein RNase H-like" evidence="3">
    <location>
        <begin position="75"/>
        <end position="120"/>
    </location>
</feature>
<dbReference type="InterPro" id="IPR041577">
    <property type="entry name" value="RT_RNaseH_2"/>
</dbReference>
<dbReference type="AlphaFoldDB" id="A0A2G9UB38"/>
<keyword evidence="5" id="KW-1185">Reference proteome</keyword>
<keyword evidence="2" id="KW-0511">Multifunctional enzyme</keyword>
<evidence type="ECO:0000313" key="4">
    <source>
        <dbReference type="EMBL" id="PIO67424.1"/>
    </source>
</evidence>
<dbReference type="InterPro" id="IPR050951">
    <property type="entry name" value="Retrovirus_Pol_polyprotein"/>
</dbReference>
<dbReference type="SUPFAM" id="SSF56672">
    <property type="entry name" value="DNA/RNA polymerases"/>
    <property type="match status" value="1"/>
</dbReference>
<dbReference type="Gene3D" id="3.30.70.270">
    <property type="match status" value="1"/>
</dbReference>
<gene>
    <name evidence="4" type="ORF">TELCIR_10829</name>
</gene>
<evidence type="ECO:0000256" key="2">
    <source>
        <dbReference type="ARBA" id="ARBA00023268"/>
    </source>
</evidence>
<dbReference type="EC" id="2.7.7.49" evidence="1"/>
<dbReference type="InterPro" id="IPR043128">
    <property type="entry name" value="Rev_trsase/Diguanyl_cyclase"/>
</dbReference>
<protein>
    <recommendedName>
        <fullName evidence="1">RNA-directed DNA polymerase</fullName>
        <ecNumber evidence="1">2.7.7.49</ecNumber>
    </recommendedName>
</protein>
<dbReference type="Pfam" id="PF17919">
    <property type="entry name" value="RT_RNaseH_2"/>
    <property type="match status" value="1"/>
</dbReference>
<sequence length="122" mass="13497">MTHLTHLGNVITAAGRRPDPTKIDAIIQMPEPKATAQIRSFFGLINYYGAFVPEMRQLRAPLDALLKKKAPFQSSECDAAFERVKDALASDLLLTRYNPTLSVVIEPNALNYGIGAVISHRF</sequence>
<dbReference type="OrthoDB" id="5841601at2759"/>